<name>A0A1H4EWK0_9BACT</name>
<evidence type="ECO:0000313" key="4">
    <source>
        <dbReference type="EMBL" id="SEA89375.1"/>
    </source>
</evidence>
<keyword evidence="1" id="KW-0812">Transmembrane</keyword>
<dbReference type="RefSeq" id="WP_010264991.1">
    <property type="nucleotide sequence ID" value="NZ_CAEG01000015.1"/>
</dbReference>
<dbReference type="Gene3D" id="2.60.120.1440">
    <property type="match status" value="1"/>
</dbReference>
<protein>
    <submittedName>
        <fullName evidence="4">FecR family protein</fullName>
    </submittedName>
</protein>
<organism evidence="4 5">
    <name type="scientific">Alistipes timonensis JC136</name>
    <dbReference type="NCBI Taxonomy" id="1033731"/>
    <lineage>
        <taxon>Bacteria</taxon>
        <taxon>Pseudomonadati</taxon>
        <taxon>Bacteroidota</taxon>
        <taxon>Bacteroidia</taxon>
        <taxon>Bacteroidales</taxon>
        <taxon>Rikenellaceae</taxon>
        <taxon>Alistipes</taxon>
    </lineage>
</organism>
<dbReference type="PANTHER" id="PTHR30273">
    <property type="entry name" value="PERIPLASMIC SIGNAL SENSOR AND SIGMA FACTOR ACTIVATOR FECR-RELATED"/>
    <property type="match status" value="1"/>
</dbReference>
<dbReference type="PANTHER" id="PTHR30273:SF2">
    <property type="entry name" value="PROTEIN FECR"/>
    <property type="match status" value="1"/>
</dbReference>
<accession>A0A1H4EWK0</accession>
<dbReference type="Pfam" id="PF16344">
    <property type="entry name" value="FecR_C"/>
    <property type="match status" value="1"/>
</dbReference>
<feature type="domain" description="Protein FecR C-terminal" evidence="3">
    <location>
        <begin position="315"/>
        <end position="377"/>
    </location>
</feature>
<dbReference type="STRING" id="1033731.SAMN05444145_108121"/>
<keyword evidence="1" id="KW-0472">Membrane</keyword>
<dbReference type="Pfam" id="PF04773">
    <property type="entry name" value="FecR"/>
    <property type="match status" value="1"/>
</dbReference>
<evidence type="ECO:0000259" key="2">
    <source>
        <dbReference type="Pfam" id="PF04773"/>
    </source>
</evidence>
<dbReference type="Gene3D" id="3.55.50.30">
    <property type="match status" value="1"/>
</dbReference>
<dbReference type="InterPro" id="IPR006860">
    <property type="entry name" value="FecR"/>
</dbReference>
<evidence type="ECO:0000259" key="3">
    <source>
        <dbReference type="Pfam" id="PF16344"/>
    </source>
</evidence>
<keyword evidence="1" id="KW-1133">Transmembrane helix</keyword>
<sequence>MDNKEYKEYTAADFLNDPDFLLWCLDPDKREDLFWSEFPANHPETFAEFRKAIQTVGSVRLNNFTLEEGEKAELYDSIMSDYRALCSRRRLLRRRLFALAAAAVVAAGVVVPALLGVFRPPTETDASPARASEIRLISGRQSEHIASESASIECAPSGEVRINGRKIASAKPARMNRLVVPEGKRADITLSDGSRVWINSGSVFTFPAAFGEGERRVSIEGELYIDVTPDPERPFIVHNALFDTRVLGTSFDVNAYCDSNRPASVVLVHGAVEITTGDGEQVQLESNDMFSLKAGNYTVVKVDPSQYVSWKDGLFTFSSGTLERVIAQIAAYYRVEIVCDPDVRELCCSGKLVLFDDLSDTLDVLSDILPINCRIEQRPDGTRAVCVTARTN</sequence>
<dbReference type="InterPro" id="IPR032508">
    <property type="entry name" value="FecR_C"/>
</dbReference>
<dbReference type="GO" id="GO:0016989">
    <property type="term" value="F:sigma factor antagonist activity"/>
    <property type="evidence" value="ECO:0007669"/>
    <property type="project" value="TreeGrafter"/>
</dbReference>
<reference evidence="4 5" key="1">
    <citation type="submission" date="2016-10" db="EMBL/GenBank/DDBJ databases">
        <authorList>
            <person name="de Groot N.N."/>
        </authorList>
    </citation>
    <scope>NUCLEOTIDE SEQUENCE [LARGE SCALE GENOMIC DNA]</scope>
    <source>
        <strain evidence="4 5">DSM 25383</strain>
    </source>
</reference>
<dbReference type="AlphaFoldDB" id="A0A1H4EWK0"/>
<dbReference type="InterPro" id="IPR012373">
    <property type="entry name" value="Ferrdict_sens_TM"/>
</dbReference>
<dbReference type="OrthoDB" id="650093at2"/>
<proteinExistence type="predicted"/>
<feature type="transmembrane region" description="Helical" evidence="1">
    <location>
        <begin position="96"/>
        <end position="118"/>
    </location>
</feature>
<dbReference type="Proteomes" id="UP000183253">
    <property type="component" value="Unassembled WGS sequence"/>
</dbReference>
<dbReference type="EMBL" id="FNRI01000008">
    <property type="protein sequence ID" value="SEA89375.1"/>
    <property type="molecule type" value="Genomic_DNA"/>
</dbReference>
<evidence type="ECO:0000256" key="1">
    <source>
        <dbReference type="SAM" id="Phobius"/>
    </source>
</evidence>
<evidence type="ECO:0000313" key="5">
    <source>
        <dbReference type="Proteomes" id="UP000183253"/>
    </source>
</evidence>
<feature type="domain" description="FecR protein" evidence="2">
    <location>
        <begin position="177"/>
        <end position="273"/>
    </location>
</feature>
<gene>
    <name evidence="4" type="ORF">SAMN05444145_108121</name>
</gene>
<keyword evidence="5" id="KW-1185">Reference proteome</keyword>